<keyword evidence="6 7" id="KW-0413">Isomerase</keyword>
<dbReference type="GO" id="GO:0043165">
    <property type="term" value="P:Gram-negative-bacterium-type cell outer membrane assembly"/>
    <property type="evidence" value="ECO:0007669"/>
    <property type="project" value="InterPro"/>
</dbReference>
<evidence type="ECO:0000259" key="8">
    <source>
        <dbReference type="PROSITE" id="PS50198"/>
    </source>
</evidence>
<comment type="domain">
    <text evidence="7">The PPIase activity resides only in the second parvulin domain. The N-terminal region and the C-terminal tail are necessary and sufficient for the chaperone activity of SurA. The PPIase activity is dispensable for SurA to function as a chaperone. The N-terminal region and the C-terminal tail are also required for porin recognition.</text>
</comment>
<dbReference type="InterPro" id="IPR046357">
    <property type="entry name" value="PPIase_dom_sf"/>
</dbReference>
<dbReference type="Gene3D" id="1.10.4030.10">
    <property type="entry name" value="Porin chaperone SurA, peptide-binding domain"/>
    <property type="match status" value="1"/>
</dbReference>
<evidence type="ECO:0000256" key="3">
    <source>
        <dbReference type="ARBA" id="ARBA00022764"/>
    </source>
</evidence>
<evidence type="ECO:0000256" key="6">
    <source>
        <dbReference type="ARBA" id="ARBA00023235"/>
    </source>
</evidence>
<evidence type="ECO:0000256" key="7">
    <source>
        <dbReference type="HAMAP-Rule" id="MF_01183"/>
    </source>
</evidence>
<dbReference type="SUPFAM" id="SSF109998">
    <property type="entry name" value="Triger factor/SurA peptide-binding domain-like"/>
    <property type="match status" value="1"/>
</dbReference>
<dbReference type="InterPro" id="IPR000297">
    <property type="entry name" value="PPIase_PpiC"/>
</dbReference>
<evidence type="ECO:0000256" key="1">
    <source>
        <dbReference type="ARBA" id="ARBA00022729"/>
    </source>
</evidence>
<dbReference type="InterPro" id="IPR023058">
    <property type="entry name" value="PPIase_PpiC_CS"/>
</dbReference>
<dbReference type="AlphaFoldDB" id="A0A2M8VQA7"/>
<dbReference type="InterPro" id="IPR027304">
    <property type="entry name" value="Trigger_fact/SurA_dom_sf"/>
</dbReference>
<dbReference type="Pfam" id="PF13616">
    <property type="entry name" value="Rotamase_3"/>
    <property type="match status" value="1"/>
</dbReference>
<dbReference type="RefSeq" id="WP_100379743.1">
    <property type="nucleotide sequence ID" value="NZ_CBCSBW010000003.1"/>
</dbReference>
<evidence type="ECO:0000313" key="9">
    <source>
        <dbReference type="EMBL" id="PJI79323.1"/>
    </source>
</evidence>
<dbReference type="GO" id="GO:0003755">
    <property type="term" value="F:peptidyl-prolyl cis-trans isomerase activity"/>
    <property type="evidence" value="ECO:0007669"/>
    <property type="project" value="UniProtKB-UniRule"/>
</dbReference>
<dbReference type="InterPro" id="IPR050280">
    <property type="entry name" value="OMP_Chaperone_SurA"/>
</dbReference>
<dbReference type="OrthoDB" id="14196at2"/>
<dbReference type="GO" id="GO:0051082">
    <property type="term" value="F:unfolded protein binding"/>
    <property type="evidence" value="ECO:0007669"/>
    <property type="project" value="UniProtKB-UniRule"/>
</dbReference>
<dbReference type="InterPro" id="IPR023034">
    <property type="entry name" value="PPIase_SurA"/>
</dbReference>
<keyword evidence="3 7" id="KW-0574">Periplasm</keyword>
<evidence type="ECO:0000313" key="10">
    <source>
        <dbReference type="Proteomes" id="UP000229366"/>
    </source>
</evidence>
<dbReference type="PANTHER" id="PTHR47637">
    <property type="entry name" value="CHAPERONE SURA"/>
    <property type="match status" value="1"/>
</dbReference>
<dbReference type="Pfam" id="PF00639">
    <property type="entry name" value="Rotamase"/>
    <property type="match status" value="1"/>
</dbReference>
<keyword evidence="10" id="KW-1185">Reference proteome</keyword>
<keyword evidence="4 7" id="KW-0697">Rotamase</keyword>
<dbReference type="Pfam" id="PF09312">
    <property type="entry name" value="SurA_N"/>
    <property type="match status" value="1"/>
</dbReference>
<reference evidence="9 10" key="1">
    <citation type="submission" date="2017-11" db="EMBL/GenBank/DDBJ databases">
        <title>Genomic Encyclopedia of Type Strains, Phase III (KMG-III): the genomes of soil and plant-associated and newly described type strains.</title>
        <authorList>
            <person name="Whitman W."/>
        </authorList>
    </citation>
    <scope>NUCLEOTIDE SEQUENCE [LARGE SCALE GENOMIC DNA]</scope>
    <source>
        <strain evidence="9 10">UB-Domo-W1</strain>
    </source>
</reference>
<feature type="signal peptide" evidence="7">
    <location>
        <begin position="1"/>
        <end position="28"/>
    </location>
</feature>
<proteinExistence type="inferred from homology"/>
<sequence length="485" mass="53504" precursor="true">MMHSTSFKQVLAAILWLGASLLPQFALAQNSLKTTPTVDSKIRNIDGVAAVVNTGFVTRKEIDDRIAALQKQGGKLPDATTLRKTVLERLIIEKIQLQNAEQEGVSVSNKELDKIIGDIAVKNKLSLAELKVKIVATGSSYERYRQMLRDDVILSRYREREVEAKIKISDAEIDNFITDRNRAVAGAGGGATRSIPAGKGEPEEIDVAQIFIPADAAAGAGAQAEAKKKAESLLRDARGDVDFLQLGALAAKDNPKIKFQELGYRTPDRLPQLFYEAIRNTGSGQVANAVVKSPAGYHVLKVLDRRALVVNAEPQQAAPQESAPTTPQNIMVTQTMSRHILLRSREGLTDQDAERRLAGYRDQVRAKTADFGELAKKYSEDGSAENGGNLGWMGPGDLVPEFDQAMNRLQIGEVSNPVKTEFGWHLIQVLERREAQLTIEKQRQFARAAIRERKFDQAYQDWLRELRDTATVKILNADDPASSPR</sequence>
<dbReference type="GO" id="GO:0030288">
    <property type="term" value="C:outer membrane-bounded periplasmic space"/>
    <property type="evidence" value="ECO:0007669"/>
    <property type="project" value="InterPro"/>
</dbReference>
<dbReference type="PROSITE" id="PS01096">
    <property type="entry name" value="PPIC_PPIASE_1"/>
    <property type="match status" value="1"/>
</dbReference>
<protein>
    <recommendedName>
        <fullName evidence="7">Chaperone SurA</fullName>
    </recommendedName>
    <alternativeName>
        <fullName evidence="7">Peptidyl-prolyl cis-trans isomerase SurA</fullName>
        <shortName evidence="7">PPIase SurA</shortName>
        <ecNumber evidence="7">5.2.1.8</ecNumber>
    </alternativeName>
    <alternativeName>
        <fullName evidence="7">Rotamase SurA</fullName>
    </alternativeName>
</protein>
<keyword evidence="1 7" id="KW-0732">Signal</keyword>
<dbReference type="GO" id="GO:0050821">
    <property type="term" value="P:protein stabilization"/>
    <property type="evidence" value="ECO:0007669"/>
    <property type="project" value="InterPro"/>
</dbReference>
<keyword evidence="5 7" id="KW-0143">Chaperone</keyword>
<comment type="function">
    <text evidence="7">Chaperone involved in the correct folding and assembly of outer membrane proteins. Recognizes specific patterns of aromatic residues and the orientation of their side chains, which are found more frequently in integral outer membrane proteins. May act in both early periplasmic and late outer membrane-associated steps of protein maturation.</text>
</comment>
<comment type="caution">
    <text evidence="9">The sequence shown here is derived from an EMBL/GenBank/DDBJ whole genome shotgun (WGS) entry which is preliminary data.</text>
</comment>
<feature type="domain" description="PpiC" evidence="8">
    <location>
        <begin position="332"/>
        <end position="431"/>
    </location>
</feature>
<name>A0A2M8VQA7_9BURK</name>
<dbReference type="SUPFAM" id="SSF54534">
    <property type="entry name" value="FKBP-like"/>
    <property type="match status" value="2"/>
</dbReference>
<dbReference type="HAMAP" id="MF_01183">
    <property type="entry name" value="Chaperone_SurA"/>
    <property type="match status" value="1"/>
</dbReference>
<organism evidence="9 10">
    <name type="scientific">Polynucleobacter brandtiae</name>
    <dbReference type="NCBI Taxonomy" id="1938816"/>
    <lineage>
        <taxon>Bacteria</taxon>
        <taxon>Pseudomonadati</taxon>
        <taxon>Pseudomonadota</taxon>
        <taxon>Betaproteobacteria</taxon>
        <taxon>Burkholderiales</taxon>
        <taxon>Burkholderiaceae</taxon>
        <taxon>Polynucleobacter</taxon>
    </lineage>
</organism>
<dbReference type="GO" id="GO:0006457">
    <property type="term" value="P:protein folding"/>
    <property type="evidence" value="ECO:0007669"/>
    <property type="project" value="UniProtKB-UniRule"/>
</dbReference>
<dbReference type="EMBL" id="PGTX01000003">
    <property type="protein sequence ID" value="PJI79323.1"/>
    <property type="molecule type" value="Genomic_DNA"/>
</dbReference>
<evidence type="ECO:0000256" key="2">
    <source>
        <dbReference type="ARBA" id="ARBA00022737"/>
    </source>
</evidence>
<dbReference type="Gene3D" id="3.10.50.40">
    <property type="match status" value="2"/>
</dbReference>
<dbReference type="PROSITE" id="PS50198">
    <property type="entry name" value="PPIC_PPIASE_2"/>
    <property type="match status" value="2"/>
</dbReference>
<feature type="domain" description="PpiC" evidence="8">
    <location>
        <begin position="202"/>
        <end position="304"/>
    </location>
</feature>
<comment type="subcellular location">
    <subcellularLocation>
        <location evidence="7">Periplasm</location>
    </subcellularLocation>
    <text evidence="7">Is capable of associating with the outer membrane.</text>
</comment>
<keyword evidence="2 7" id="KW-0677">Repeat</keyword>
<comment type="catalytic activity">
    <reaction evidence="7">
        <text>[protein]-peptidylproline (omega=180) = [protein]-peptidylproline (omega=0)</text>
        <dbReference type="Rhea" id="RHEA:16237"/>
        <dbReference type="Rhea" id="RHEA-COMP:10747"/>
        <dbReference type="Rhea" id="RHEA-COMP:10748"/>
        <dbReference type="ChEBI" id="CHEBI:83833"/>
        <dbReference type="ChEBI" id="CHEBI:83834"/>
        <dbReference type="EC" id="5.2.1.8"/>
    </reaction>
</comment>
<dbReference type="PANTHER" id="PTHR47637:SF1">
    <property type="entry name" value="CHAPERONE SURA"/>
    <property type="match status" value="1"/>
</dbReference>
<dbReference type="InterPro" id="IPR015391">
    <property type="entry name" value="SurA_N"/>
</dbReference>
<evidence type="ECO:0000256" key="5">
    <source>
        <dbReference type="ARBA" id="ARBA00023186"/>
    </source>
</evidence>
<evidence type="ECO:0000256" key="4">
    <source>
        <dbReference type="ARBA" id="ARBA00023110"/>
    </source>
</evidence>
<gene>
    <name evidence="7" type="primary">surA</name>
    <name evidence="9" type="ORF">B0G85_1428</name>
</gene>
<accession>A0A2M8VQA7</accession>
<dbReference type="EC" id="5.2.1.8" evidence="7"/>
<dbReference type="Proteomes" id="UP000229366">
    <property type="component" value="Unassembled WGS sequence"/>
</dbReference>
<dbReference type="GO" id="GO:0042277">
    <property type="term" value="F:peptide binding"/>
    <property type="evidence" value="ECO:0007669"/>
    <property type="project" value="InterPro"/>
</dbReference>
<feature type="chain" id="PRO_5015012797" description="Chaperone SurA" evidence="7">
    <location>
        <begin position="29"/>
        <end position="485"/>
    </location>
</feature>